<name>A0A9P1EC61_CUSEU</name>
<dbReference type="AlphaFoldDB" id="A0A9P1EC61"/>
<gene>
    <name evidence="1" type="ORF">CEURO_LOCUS12746</name>
</gene>
<dbReference type="Proteomes" id="UP001152484">
    <property type="component" value="Unassembled WGS sequence"/>
</dbReference>
<dbReference type="EMBL" id="CAMAPE010000031">
    <property type="protein sequence ID" value="CAH9094451.1"/>
    <property type="molecule type" value="Genomic_DNA"/>
</dbReference>
<comment type="caution">
    <text evidence="1">The sequence shown here is derived from an EMBL/GenBank/DDBJ whole genome shotgun (WGS) entry which is preliminary data.</text>
</comment>
<keyword evidence="2" id="KW-1185">Reference proteome</keyword>
<evidence type="ECO:0000313" key="2">
    <source>
        <dbReference type="Proteomes" id="UP001152484"/>
    </source>
</evidence>
<proteinExistence type="predicted"/>
<accession>A0A9P1EC61</accession>
<dbReference type="OrthoDB" id="1732437at2759"/>
<protein>
    <submittedName>
        <fullName evidence="1">Uncharacterized protein</fullName>
    </submittedName>
</protein>
<organism evidence="1 2">
    <name type="scientific">Cuscuta europaea</name>
    <name type="common">European dodder</name>
    <dbReference type="NCBI Taxonomy" id="41803"/>
    <lineage>
        <taxon>Eukaryota</taxon>
        <taxon>Viridiplantae</taxon>
        <taxon>Streptophyta</taxon>
        <taxon>Embryophyta</taxon>
        <taxon>Tracheophyta</taxon>
        <taxon>Spermatophyta</taxon>
        <taxon>Magnoliopsida</taxon>
        <taxon>eudicotyledons</taxon>
        <taxon>Gunneridae</taxon>
        <taxon>Pentapetalae</taxon>
        <taxon>asterids</taxon>
        <taxon>lamiids</taxon>
        <taxon>Solanales</taxon>
        <taxon>Convolvulaceae</taxon>
        <taxon>Cuscuteae</taxon>
        <taxon>Cuscuta</taxon>
        <taxon>Cuscuta subgen. Cuscuta</taxon>
    </lineage>
</organism>
<evidence type="ECO:0000313" key="1">
    <source>
        <dbReference type="EMBL" id="CAH9094451.1"/>
    </source>
</evidence>
<reference evidence="1" key="1">
    <citation type="submission" date="2022-07" db="EMBL/GenBank/DDBJ databases">
        <authorList>
            <person name="Macas J."/>
            <person name="Novak P."/>
            <person name="Neumann P."/>
        </authorList>
    </citation>
    <scope>NUCLEOTIDE SEQUENCE</scope>
</reference>
<dbReference type="PANTHER" id="PTHR33116:SF86">
    <property type="entry name" value="REVERSE TRANSCRIPTASE DOMAIN-CONTAINING PROTEIN"/>
    <property type="match status" value="1"/>
</dbReference>
<dbReference type="PANTHER" id="PTHR33116">
    <property type="entry name" value="REVERSE TRANSCRIPTASE ZINC-BINDING DOMAIN-CONTAINING PROTEIN-RELATED-RELATED"/>
    <property type="match status" value="1"/>
</dbReference>
<sequence>MHVVRDMFQGYEKLSCEVVNYSKSSMSFSLNVSEPDKQMCCQILGIPREGGQSKYLGLPALVGKNKMIILGYLRDRIHSRLKSWNDRFVSRVGTTVLLKNVVQTMPSYAMNVFLLPKELCDDIEKVMNEFLWRGSKFDKKGLRWRSWKGLCMPKEVGGLGFRRLREFNLAMLGKQGWRLITDESCLMSRVLKARYFPNTNFLNAKLGNNPSFIWRSIFETQELQKNNTRRRVGNGVDVQVWADAWLPGQGSGKISSIRRRSVRDMNVAALHDITGKKWNVDKICSLFNEEDKKLILSIPISAQDRKDGYWWKGETNGLYSVKSRYRLLMGEFQADGWK</sequence>